<protein>
    <submittedName>
        <fullName evidence="6">TetR/AcrR family transcriptional regulator</fullName>
    </submittedName>
</protein>
<feature type="domain" description="HTH tetR-type" evidence="5">
    <location>
        <begin position="7"/>
        <end position="67"/>
    </location>
</feature>
<dbReference type="Pfam" id="PF16925">
    <property type="entry name" value="TetR_C_13"/>
    <property type="match status" value="1"/>
</dbReference>
<evidence type="ECO:0000256" key="2">
    <source>
        <dbReference type="ARBA" id="ARBA00023125"/>
    </source>
</evidence>
<keyword evidence="2 4" id="KW-0238">DNA-binding</keyword>
<dbReference type="PANTHER" id="PTHR47506:SF1">
    <property type="entry name" value="HTH-TYPE TRANSCRIPTIONAL REGULATOR YJDC"/>
    <property type="match status" value="1"/>
</dbReference>
<feature type="DNA-binding region" description="H-T-H motif" evidence="4">
    <location>
        <begin position="30"/>
        <end position="49"/>
    </location>
</feature>
<gene>
    <name evidence="6" type="ORF">EVG15_09000</name>
</gene>
<comment type="caution">
    <text evidence="6">The sequence shown here is derived from an EMBL/GenBank/DDBJ whole genome shotgun (WGS) entry which is preliminary data.</text>
</comment>
<dbReference type="SUPFAM" id="SSF48498">
    <property type="entry name" value="Tetracyclin repressor-like, C-terminal domain"/>
    <property type="match status" value="1"/>
</dbReference>
<dbReference type="SUPFAM" id="SSF46689">
    <property type="entry name" value="Homeodomain-like"/>
    <property type="match status" value="1"/>
</dbReference>
<evidence type="ECO:0000259" key="5">
    <source>
        <dbReference type="PROSITE" id="PS50977"/>
    </source>
</evidence>
<dbReference type="InterPro" id="IPR001647">
    <property type="entry name" value="HTH_TetR"/>
</dbReference>
<reference evidence="6 7" key="1">
    <citation type="journal article" date="2019" name="ISME J.">
        <title>Insights into ecological role of a new deltaproteobacterial order Candidatus Acidulodesulfobacterales by metagenomics and metatranscriptomics.</title>
        <authorList>
            <person name="Tan S."/>
            <person name="Liu J."/>
            <person name="Fang Y."/>
            <person name="Hedlund B.P."/>
            <person name="Lian Z.H."/>
            <person name="Huang L.Y."/>
            <person name="Li J.T."/>
            <person name="Huang L.N."/>
            <person name="Li W.J."/>
            <person name="Jiang H.C."/>
            <person name="Dong H.L."/>
            <person name="Shu W.S."/>
        </authorList>
    </citation>
    <scope>NUCLEOTIDE SEQUENCE [LARGE SCALE GENOMIC DNA]</scope>
    <source>
        <strain evidence="6">AP1</strain>
    </source>
</reference>
<dbReference type="InterPro" id="IPR011075">
    <property type="entry name" value="TetR_C"/>
</dbReference>
<accession>A0A519BKP8</accession>
<dbReference type="EMBL" id="SGBB01000020">
    <property type="protein sequence ID" value="RZD17857.1"/>
    <property type="molecule type" value="Genomic_DNA"/>
</dbReference>
<dbReference type="InterPro" id="IPR009057">
    <property type="entry name" value="Homeodomain-like_sf"/>
</dbReference>
<dbReference type="PROSITE" id="PS50977">
    <property type="entry name" value="HTH_TETR_2"/>
    <property type="match status" value="1"/>
</dbReference>
<organism evidence="6 7">
    <name type="scientific">Candidatus Acididesulfobacter diazotrophicus</name>
    <dbReference type="NCBI Taxonomy" id="2597226"/>
    <lineage>
        <taxon>Bacteria</taxon>
        <taxon>Deltaproteobacteria</taxon>
        <taxon>Candidatus Acidulodesulfobacterales</taxon>
        <taxon>Candidatus Acididesulfobacter</taxon>
    </lineage>
</organism>
<sequence>MAVRNKDYKRIEIIDTAYTLMLEKGYEDTGIQDIINNINATKGCIYYYFKSKKEIAIAVIEEIIKPFFDSQWSTVCTAANPINEICKIIDDIYLNSADNLAKTGCPLGNLILEMSAKDPVLSNLTNEIIILWHNHIKKALQISKTKKIIKQELDESFVANFIIASFEGCIMISKSNHSKEVLKGCFSVLKEYLLLLKI</sequence>
<evidence type="ECO:0000256" key="1">
    <source>
        <dbReference type="ARBA" id="ARBA00023015"/>
    </source>
</evidence>
<dbReference type="PANTHER" id="PTHR47506">
    <property type="entry name" value="TRANSCRIPTIONAL REGULATORY PROTEIN"/>
    <property type="match status" value="1"/>
</dbReference>
<dbReference type="GO" id="GO:0003677">
    <property type="term" value="F:DNA binding"/>
    <property type="evidence" value="ECO:0007669"/>
    <property type="project" value="UniProtKB-UniRule"/>
</dbReference>
<dbReference type="Proteomes" id="UP000319296">
    <property type="component" value="Unassembled WGS sequence"/>
</dbReference>
<name>A0A519BKP8_9DELT</name>
<dbReference type="Pfam" id="PF00440">
    <property type="entry name" value="TetR_N"/>
    <property type="match status" value="1"/>
</dbReference>
<evidence type="ECO:0000256" key="3">
    <source>
        <dbReference type="ARBA" id="ARBA00023163"/>
    </source>
</evidence>
<dbReference type="InterPro" id="IPR036271">
    <property type="entry name" value="Tet_transcr_reg_TetR-rel_C_sf"/>
</dbReference>
<dbReference type="Gene3D" id="1.10.357.10">
    <property type="entry name" value="Tetracycline Repressor, domain 2"/>
    <property type="match status" value="1"/>
</dbReference>
<evidence type="ECO:0000256" key="4">
    <source>
        <dbReference type="PROSITE-ProRule" id="PRU00335"/>
    </source>
</evidence>
<dbReference type="PRINTS" id="PR00455">
    <property type="entry name" value="HTHTETR"/>
</dbReference>
<keyword evidence="3" id="KW-0804">Transcription</keyword>
<evidence type="ECO:0000313" key="7">
    <source>
        <dbReference type="Proteomes" id="UP000319296"/>
    </source>
</evidence>
<keyword evidence="1" id="KW-0805">Transcription regulation</keyword>
<proteinExistence type="predicted"/>
<evidence type="ECO:0000313" key="6">
    <source>
        <dbReference type="EMBL" id="RZD17857.1"/>
    </source>
</evidence>
<dbReference type="AlphaFoldDB" id="A0A519BKP8"/>